<dbReference type="InterPro" id="IPR011051">
    <property type="entry name" value="RmlC_Cupin_sf"/>
</dbReference>
<dbReference type="Gene3D" id="2.60.120.10">
    <property type="entry name" value="Jelly Rolls"/>
    <property type="match status" value="1"/>
</dbReference>
<dbReference type="SUPFAM" id="SSF51182">
    <property type="entry name" value="RmlC-like cupins"/>
    <property type="match status" value="1"/>
</dbReference>
<gene>
    <name evidence="2" type="ORF">GCM10022416_17620</name>
</gene>
<dbReference type="EMBL" id="BAABDO010000017">
    <property type="protein sequence ID" value="GAA4135219.1"/>
    <property type="molecule type" value="Genomic_DNA"/>
</dbReference>
<keyword evidence="3" id="KW-1185">Reference proteome</keyword>
<reference evidence="3" key="1">
    <citation type="journal article" date="2019" name="Int. J. Syst. Evol. Microbiol.">
        <title>The Global Catalogue of Microorganisms (GCM) 10K type strain sequencing project: providing services to taxonomists for standard genome sequencing and annotation.</title>
        <authorList>
            <consortium name="The Broad Institute Genomics Platform"/>
            <consortium name="The Broad Institute Genome Sequencing Center for Infectious Disease"/>
            <person name="Wu L."/>
            <person name="Ma J."/>
        </authorList>
    </citation>
    <scope>NUCLEOTIDE SEQUENCE [LARGE SCALE GENOMIC DNA]</scope>
    <source>
        <strain evidence="3">JCM 17316</strain>
    </source>
</reference>
<dbReference type="RefSeq" id="WP_345019233.1">
    <property type="nucleotide sequence ID" value="NZ_BAABDO010000017.1"/>
</dbReference>
<dbReference type="InterPro" id="IPR052535">
    <property type="entry name" value="Bacilysin_H2HPP_isomerase"/>
</dbReference>
<protein>
    <submittedName>
        <fullName evidence="2">Cupin domain-containing protein</fullName>
    </submittedName>
</protein>
<dbReference type="PANTHER" id="PTHR40112">
    <property type="entry name" value="H2HPP ISOMERASE"/>
    <property type="match status" value="1"/>
</dbReference>
<evidence type="ECO:0000313" key="3">
    <source>
        <dbReference type="Proteomes" id="UP001500266"/>
    </source>
</evidence>
<dbReference type="CDD" id="cd02210">
    <property type="entry name" value="cupin_BLR2406-like"/>
    <property type="match status" value="1"/>
</dbReference>
<dbReference type="Proteomes" id="UP001500266">
    <property type="component" value="Unassembled WGS sequence"/>
</dbReference>
<feature type="domain" description="Cupin type-2" evidence="1">
    <location>
        <begin position="60"/>
        <end position="130"/>
    </location>
</feature>
<name>A0ABP7YEX8_9ACTN</name>
<comment type="caution">
    <text evidence="2">The sequence shown here is derived from an EMBL/GenBank/DDBJ whole genome shotgun (WGS) entry which is preliminary data.</text>
</comment>
<dbReference type="InterPro" id="IPR013096">
    <property type="entry name" value="Cupin_2"/>
</dbReference>
<sequence length="158" mass="17144">MAKDIGTDARARGAAAWHGRIEHIRGAELRTDTAQTSGMRRFEAVSGKTVGSRRLWMGRTHVAPATGSGDHHHGEAETAIYVVSGHPVFVFADGDAEMRVETEPGDYVFVPPYVPHREENPSPDEEAVVVIARSTQEGIVVNLPSLWAEVERPEPGPA</sequence>
<proteinExistence type="predicted"/>
<accession>A0ABP7YEX8</accession>
<dbReference type="Pfam" id="PF07883">
    <property type="entry name" value="Cupin_2"/>
    <property type="match status" value="1"/>
</dbReference>
<evidence type="ECO:0000313" key="2">
    <source>
        <dbReference type="EMBL" id="GAA4135219.1"/>
    </source>
</evidence>
<organism evidence="2 3">
    <name type="scientific">Actinomadura keratinilytica</name>
    <dbReference type="NCBI Taxonomy" id="547461"/>
    <lineage>
        <taxon>Bacteria</taxon>
        <taxon>Bacillati</taxon>
        <taxon>Actinomycetota</taxon>
        <taxon>Actinomycetes</taxon>
        <taxon>Streptosporangiales</taxon>
        <taxon>Thermomonosporaceae</taxon>
        <taxon>Actinomadura</taxon>
    </lineage>
</organism>
<dbReference type="PANTHER" id="PTHR40112:SF1">
    <property type="entry name" value="H2HPP ISOMERASE"/>
    <property type="match status" value="1"/>
</dbReference>
<evidence type="ECO:0000259" key="1">
    <source>
        <dbReference type="Pfam" id="PF07883"/>
    </source>
</evidence>
<dbReference type="InterPro" id="IPR014710">
    <property type="entry name" value="RmlC-like_jellyroll"/>
</dbReference>